<dbReference type="EC" id="2.1.1.33" evidence="7"/>
<name>A0A7W5Y0U1_9BACT</name>
<dbReference type="PROSITE" id="PS51625">
    <property type="entry name" value="SAM_MT_TRMB"/>
    <property type="match status" value="1"/>
</dbReference>
<feature type="binding site" evidence="7">
    <location>
        <position position="83"/>
    </location>
    <ligand>
        <name>S-adenosyl-L-methionine</name>
        <dbReference type="ChEBI" id="CHEBI:59789"/>
    </ligand>
</feature>
<dbReference type="UniPathway" id="UPA00989"/>
<evidence type="ECO:0000313" key="9">
    <source>
        <dbReference type="Proteomes" id="UP000541425"/>
    </source>
</evidence>
<comment type="catalytic activity">
    <reaction evidence="1 7">
        <text>guanosine(46) in tRNA + S-adenosyl-L-methionine = N(7)-methylguanosine(46) in tRNA + S-adenosyl-L-homocysteine</text>
        <dbReference type="Rhea" id="RHEA:42708"/>
        <dbReference type="Rhea" id="RHEA-COMP:10188"/>
        <dbReference type="Rhea" id="RHEA-COMP:10189"/>
        <dbReference type="ChEBI" id="CHEBI:57856"/>
        <dbReference type="ChEBI" id="CHEBI:59789"/>
        <dbReference type="ChEBI" id="CHEBI:74269"/>
        <dbReference type="ChEBI" id="CHEBI:74480"/>
        <dbReference type="EC" id="2.1.1.33"/>
    </reaction>
</comment>
<comment type="caution">
    <text evidence="7">Lacks conserved residue(s) required for the propagation of feature annotation.</text>
</comment>
<evidence type="ECO:0000256" key="6">
    <source>
        <dbReference type="ARBA" id="ARBA00022694"/>
    </source>
</evidence>
<dbReference type="PANTHER" id="PTHR23417">
    <property type="entry name" value="3-DEOXY-D-MANNO-OCTULOSONIC-ACID TRANSFERASE/TRNA GUANINE-N 7 - -METHYLTRANSFERASE"/>
    <property type="match status" value="1"/>
</dbReference>
<evidence type="ECO:0000256" key="1">
    <source>
        <dbReference type="ARBA" id="ARBA00000142"/>
    </source>
</evidence>
<comment type="caution">
    <text evidence="8">The sequence shown here is derived from an EMBL/GenBank/DDBJ whole genome shotgun (WGS) entry which is preliminary data.</text>
</comment>
<evidence type="ECO:0000256" key="7">
    <source>
        <dbReference type="HAMAP-Rule" id="MF_01057"/>
    </source>
</evidence>
<dbReference type="Pfam" id="PF02390">
    <property type="entry name" value="Methyltransf_4"/>
    <property type="match status" value="1"/>
</dbReference>
<accession>A0A7W5Y0U1</accession>
<dbReference type="PANTHER" id="PTHR23417:SF14">
    <property type="entry name" value="PENTACOTRIPEPTIDE-REPEAT REGION OF PRORP DOMAIN-CONTAINING PROTEIN"/>
    <property type="match status" value="1"/>
</dbReference>
<feature type="binding site" evidence="7">
    <location>
        <position position="166"/>
    </location>
    <ligand>
        <name>substrate</name>
    </ligand>
</feature>
<keyword evidence="3 7" id="KW-0489">Methyltransferase</keyword>
<comment type="pathway">
    <text evidence="7">tRNA modification; N(7)-methylguanine-tRNA biosynthesis.</text>
</comment>
<evidence type="ECO:0000256" key="4">
    <source>
        <dbReference type="ARBA" id="ARBA00022679"/>
    </source>
</evidence>
<feature type="binding site" evidence="7">
    <location>
        <position position="132"/>
    </location>
    <ligand>
        <name>S-adenosyl-L-methionine</name>
        <dbReference type="ChEBI" id="CHEBI:59789"/>
    </ligand>
</feature>
<feature type="binding site" evidence="7">
    <location>
        <begin position="209"/>
        <end position="212"/>
    </location>
    <ligand>
        <name>substrate</name>
    </ligand>
</feature>
<dbReference type="CDD" id="cd02440">
    <property type="entry name" value="AdoMet_MTases"/>
    <property type="match status" value="1"/>
</dbReference>
<organism evidence="8 9">
    <name type="scientific">Alloprevotella rava</name>
    <dbReference type="NCBI Taxonomy" id="671218"/>
    <lineage>
        <taxon>Bacteria</taxon>
        <taxon>Pseudomonadati</taxon>
        <taxon>Bacteroidota</taxon>
        <taxon>Bacteroidia</taxon>
        <taxon>Bacteroidales</taxon>
        <taxon>Prevotellaceae</taxon>
        <taxon>Alloprevotella</taxon>
    </lineage>
</organism>
<evidence type="ECO:0000256" key="2">
    <source>
        <dbReference type="ARBA" id="ARBA00003015"/>
    </source>
</evidence>
<dbReference type="HAMAP" id="MF_01057">
    <property type="entry name" value="tRNA_methyltr_TrmB"/>
    <property type="match status" value="1"/>
</dbReference>
<feature type="binding site" evidence="7">
    <location>
        <position position="58"/>
    </location>
    <ligand>
        <name>S-adenosyl-L-methionine</name>
        <dbReference type="ChEBI" id="CHEBI:59789"/>
    </ligand>
</feature>
<sequence length="262" mass="30538">MGKNKLAKFADMECFENVFQCPERELCNGVSMTNPVYDLKPGHWHDAYFKNSNPIVLELGCGRGEYTVGLARLFPDKNFIGVDIKGSRMWTGAKDALENNLKNVAFLRTGIEFIDRFFESGEVSEIWLTFSDPQMKKPTKRLSSTYFLERYRRILKDNGIVHVKTDSNFLFTYTRYMIAANNLPVDYRTEDLYQTELSEEDKAILGIQTYYEQQWLSRGITIKYLKFHLPQEGDFQEPDVEIELDSYRSYNRNKRSGLTTAK</sequence>
<comment type="function">
    <text evidence="2 7">Catalyzes the formation of N(7)-methylguanine at position 46 (m7G46) in tRNA.</text>
</comment>
<keyword evidence="6 7" id="KW-0819">tRNA processing</keyword>
<feature type="binding site" evidence="7">
    <location>
        <position position="136"/>
    </location>
    <ligand>
        <name>substrate</name>
    </ligand>
</feature>
<comment type="similarity">
    <text evidence="7">Belongs to the class I-like SAM-binding methyltransferase superfamily. TrmB family.</text>
</comment>
<gene>
    <name evidence="7" type="primary">trmB</name>
    <name evidence="8" type="ORF">FHS60_000332</name>
</gene>
<keyword evidence="5 7" id="KW-0949">S-adenosyl-L-methionine</keyword>
<proteinExistence type="inferred from homology"/>
<dbReference type="InterPro" id="IPR029063">
    <property type="entry name" value="SAM-dependent_MTases_sf"/>
</dbReference>
<keyword evidence="4 7" id="KW-0808">Transferase</keyword>
<dbReference type="InterPro" id="IPR055361">
    <property type="entry name" value="tRNA_methyltr_TrmB_bact"/>
</dbReference>
<evidence type="ECO:0000313" key="8">
    <source>
        <dbReference type="EMBL" id="MBB3701890.1"/>
    </source>
</evidence>
<evidence type="ECO:0000256" key="3">
    <source>
        <dbReference type="ARBA" id="ARBA00022603"/>
    </source>
</evidence>
<dbReference type="SUPFAM" id="SSF53335">
    <property type="entry name" value="S-adenosyl-L-methionine-dependent methyltransferases"/>
    <property type="match status" value="1"/>
</dbReference>
<dbReference type="AlphaFoldDB" id="A0A7W5Y0U1"/>
<dbReference type="GO" id="GO:0008176">
    <property type="term" value="F:tRNA (guanine(46)-N7)-methyltransferase activity"/>
    <property type="evidence" value="ECO:0007669"/>
    <property type="project" value="UniProtKB-UniRule"/>
</dbReference>
<dbReference type="Proteomes" id="UP000541425">
    <property type="component" value="Unassembled WGS sequence"/>
</dbReference>
<dbReference type="EMBL" id="JACICA010000001">
    <property type="protein sequence ID" value="MBB3701890.1"/>
    <property type="molecule type" value="Genomic_DNA"/>
</dbReference>
<dbReference type="Gene3D" id="3.40.50.150">
    <property type="entry name" value="Vaccinia Virus protein VP39"/>
    <property type="match status" value="1"/>
</dbReference>
<evidence type="ECO:0000256" key="5">
    <source>
        <dbReference type="ARBA" id="ARBA00022691"/>
    </source>
</evidence>
<reference evidence="8 9" key="1">
    <citation type="submission" date="2020-08" db="EMBL/GenBank/DDBJ databases">
        <title>Genomic Encyclopedia of Type Strains, Phase IV (KMG-IV): sequencing the most valuable type-strain genomes for metagenomic binning, comparative biology and taxonomic classification.</title>
        <authorList>
            <person name="Goeker M."/>
        </authorList>
    </citation>
    <scope>NUCLEOTIDE SEQUENCE [LARGE SCALE GENOMIC DNA]</scope>
    <source>
        <strain evidence="8 9">DSM 22548</strain>
    </source>
</reference>
<dbReference type="InterPro" id="IPR003358">
    <property type="entry name" value="tRNA_(Gua-N-7)_MeTrfase_Trmb"/>
</dbReference>
<protein>
    <recommendedName>
        <fullName evidence="7">tRNA (guanine-N(7)-)-methyltransferase</fullName>
        <ecNumber evidence="7">2.1.1.33</ecNumber>
    </recommendedName>
    <alternativeName>
        <fullName evidence="7">tRNA (guanine(46)-N(7))-methyltransferase</fullName>
    </alternativeName>
    <alternativeName>
        <fullName evidence="7">tRNA(m7G46)-methyltransferase</fullName>
    </alternativeName>
</protein>
<dbReference type="NCBIfam" id="NF001080">
    <property type="entry name" value="PRK00121.2-2"/>
    <property type="match status" value="1"/>
</dbReference>
<dbReference type="GO" id="GO:0043527">
    <property type="term" value="C:tRNA methyltransferase complex"/>
    <property type="evidence" value="ECO:0007669"/>
    <property type="project" value="TreeGrafter"/>
</dbReference>